<dbReference type="Proteomes" id="UP000189274">
    <property type="component" value="Unassembled WGS sequence"/>
</dbReference>
<organism evidence="1 2">
    <name type="scientific">Pichia kudriavzevii</name>
    <name type="common">Yeast</name>
    <name type="synonym">Issatchenkia orientalis</name>
    <dbReference type="NCBI Taxonomy" id="4909"/>
    <lineage>
        <taxon>Eukaryota</taxon>
        <taxon>Fungi</taxon>
        <taxon>Dikarya</taxon>
        <taxon>Ascomycota</taxon>
        <taxon>Saccharomycotina</taxon>
        <taxon>Pichiomycetes</taxon>
        <taxon>Pichiales</taxon>
        <taxon>Pichiaceae</taxon>
        <taxon>Pichia</taxon>
    </lineage>
</organism>
<name>A0A1V2LTR0_PICKU</name>
<dbReference type="EMBL" id="MQVM01000004">
    <property type="protein sequence ID" value="ONH76359.1"/>
    <property type="molecule type" value="Genomic_DNA"/>
</dbReference>
<protein>
    <submittedName>
        <fullName evidence="1">Uncharacterized protein</fullName>
    </submittedName>
</protein>
<evidence type="ECO:0000313" key="2">
    <source>
        <dbReference type="Proteomes" id="UP000189274"/>
    </source>
</evidence>
<reference evidence="2" key="1">
    <citation type="journal article" date="2017" name="Genome Announc.">
        <title>Genome sequences of Cyberlindnera fabianii 65, Pichia kudriavzevii 129, and Saccharomyces cerevisiae 131 isolated from fermented masau fruits in Zimbabwe.</title>
        <authorList>
            <person name="van Rijswijck I.M.H."/>
            <person name="Derks M.F.L."/>
            <person name="Abee T."/>
            <person name="de Ridder D."/>
            <person name="Smid E.J."/>
        </authorList>
    </citation>
    <scope>NUCLEOTIDE SEQUENCE [LARGE SCALE GENOMIC DNA]</scope>
    <source>
        <strain evidence="2">129</strain>
    </source>
</reference>
<accession>A0A1V2LTR0</accession>
<dbReference type="VEuPathDB" id="FungiDB:C5L36_0C09740"/>
<gene>
    <name evidence="1" type="ORF">BOH78_1127</name>
</gene>
<evidence type="ECO:0000313" key="1">
    <source>
        <dbReference type="EMBL" id="ONH76359.1"/>
    </source>
</evidence>
<dbReference type="AlphaFoldDB" id="A0A1V2LTR0"/>
<sequence length="72" mass="8172">MADNLGLFNSYVNINDSLLNMNGYSIDQYNFQNEMIPYTNLSSNDEFKLNKLLLAARDGNLDQLDLGSSLYN</sequence>
<proteinExistence type="predicted"/>
<comment type="caution">
    <text evidence="1">The sequence shown here is derived from an EMBL/GenBank/DDBJ whole genome shotgun (WGS) entry which is preliminary data.</text>
</comment>